<dbReference type="FunFam" id="1.10.340.70:FF:000001">
    <property type="entry name" value="Retrovirus-related Pol polyprotein from transposon gypsy-like Protein"/>
    <property type="match status" value="1"/>
</dbReference>
<dbReference type="Pfam" id="PF17917">
    <property type="entry name" value="RT_RNaseH"/>
    <property type="match status" value="1"/>
</dbReference>
<dbReference type="OrthoDB" id="107409at2759"/>
<dbReference type="GO" id="GO:0004519">
    <property type="term" value="F:endonuclease activity"/>
    <property type="evidence" value="ECO:0007669"/>
    <property type="project" value="UniProtKB-KW"/>
</dbReference>
<dbReference type="PANTHER" id="PTHR37984">
    <property type="entry name" value="PROTEIN CBG26694"/>
    <property type="match status" value="1"/>
</dbReference>
<evidence type="ECO:0000256" key="3">
    <source>
        <dbReference type="ARBA" id="ARBA00022722"/>
    </source>
</evidence>
<feature type="compositionally biased region" description="Basic and acidic residues" evidence="7">
    <location>
        <begin position="346"/>
        <end position="358"/>
    </location>
</feature>
<evidence type="ECO:0000256" key="5">
    <source>
        <dbReference type="ARBA" id="ARBA00022801"/>
    </source>
</evidence>
<dbReference type="Gene3D" id="3.30.420.10">
    <property type="entry name" value="Ribonuclease H-like superfamily/Ribonuclease H"/>
    <property type="match status" value="1"/>
</dbReference>
<protein>
    <submittedName>
        <fullName evidence="9">Retroelement</fullName>
    </submittedName>
</protein>
<keyword evidence="3" id="KW-0540">Nuclease</keyword>
<dbReference type="InterPro" id="IPR036397">
    <property type="entry name" value="RNaseH_sf"/>
</dbReference>
<keyword evidence="10" id="KW-1185">Reference proteome</keyword>
<organism evidence="9 10">
    <name type="scientific">Phytophthora palmivora</name>
    <dbReference type="NCBI Taxonomy" id="4796"/>
    <lineage>
        <taxon>Eukaryota</taxon>
        <taxon>Sar</taxon>
        <taxon>Stramenopiles</taxon>
        <taxon>Oomycota</taxon>
        <taxon>Peronosporomycetes</taxon>
        <taxon>Peronosporales</taxon>
        <taxon>Peronosporaceae</taxon>
        <taxon>Phytophthora</taxon>
    </lineage>
</organism>
<dbReference type="InterPro" id="IPR012337">
    <property type="entry name" value="RNaseH-like_sf"/>
</dbReference>
<dbReference type="AlphaFoldDB" id="A0A2P4XG64"/>
<dbReference type="EMBL" id="NCKW01011083">
    <property type="protein sequence ID" value="POM64538.1"/>
    <property type="molecule type" value="Genomic_DNA"/>
</dbReference>
<dbReference type="Pfam" id="PF17921">
    <property type="entry name" value="Integrase_H2C2"/>
    <property type="match status" value="1"/>
</dbReference>
<reference evidence="9 10" key="1">
    <citation type="journal article" date="2017" name="Genome Biol. Evol.">
        <title>Phytophthora megakarya and P. palmivora, closely related causal agents of cacao black pod rot, underwent increases in genome sizes and gene numbers by different mechanisms.</title>
        <authorList>
            <person name="Ali S.S."/>
            <person name="Shao J."/>
            <person name="Lary D.J."/>
            <person name="Kronmiller B."/>
            <person name="Shen D."/>
            <person name="Strem M.D."/>
            <person name="Amoako-Attah I."/>
            <person name="Akrofi A.Y."/>
            <person name="Begoude B.A."/>
            <person name="Ten Hoopen G.M."/>
            <person name="Coulibaly K."/>
            <person name="Kebe B.I."/>
            <person name="Melnick R.L."/>
            <person name="Guiltinan M.J."/>
            <person name="Tyler B.M."/>
            <person name="Meinhardt L.W."/>
            <person name="Bailey B.A."/>
        </authorList>
    </citation>
    <scope>NUCLEOTIDE SEQUENCE [LARGE SCALE GENOMIC DNA]</scope>
    <source>
        <strain evidence="10">sbr112.9</strain>
    </source>
</reference>
<dbReference type="GO" id="GO:0003676">
    <property type="term" value="F:nucleic acid binding"/>
    <property type="evidence" value="ECO:0007669"/>
    <property type="project" value="InterPro"/>
</dbReference>
<dbReference type="PROSITE" id="PS50994">
    <property type="entry name" value="INTEGRASE"/>
    <property type="match status" value="1"/>
</dbReference>
<accession>A0A2P4XG64</accession>
<keyword evidence="5" id="KW-0378">Hydrolase</keyword>
<evidence type="ECO:0000256" key="7">
    <source>
        <dbReference type="SAM" id="MobiDB-lite"/>
    </source>
</evidence>
<dbReference type="Gene3D" id="1.10.340.70">
    <property type="match status" value="1"/>
</dbReference>
<dbReference type="GO" id="GO:0015074">
    <property type="term" value="P:DNA integration"/>
    <property type="evidence" value="ECO:0007669"/>
    <property type="project" value="InterPro"/>
</dbReference>
<keyword evidence="1" id="KW-0808">Transferase</keyword>
<evidence type="ECO:0000256" key="1">
    <source>
        <dbReference type="ARBA" id="ARBA00022679"/>
    </source>
</evidence>
<gene>
    <name evidence="9" type="ORF">PHPALM_19920</name>
</gene>
<feature type="domain" description="Integrase catalytic" evidence="8">
    <location>
        <begin position="218"/>
        <end position="387"/>
    </location>
</feature>
<dbReference type="GO" id="GO:0003964">
    <property type="term" value="F:RNA-directed DNA polymerase activity"/>
    <property type="evidence" value="ECO:0007669"/>
    <property type="project" value="UniProtKB-KW"/>
</dbReference>
<dbReference type="GO" id="GO:0016787">
    <property type="term" value="F:hydrolase activity"/>
    <property type="evidence" value="ECO:0007669"/>
    <property type="project" value="UniProtKB-KW"/>
</dbReference>
<keyword evidence="6" id="KW-0695">RNA-directed DNA polymerase</keyword>
<evidence type="ECO:0000313" key="10">
    <source>
        <dbReference type="Proteomes" id="UP000237271"/>
    </source>
</evidence>
<dbReference type="InterPro" id="IPR041373">
    <property type="entry name" value="RT_RNaseH"/>
</dbReference>
<dbReference type="InterPro" id="IPR041588">
    <property type="entry name" value="Integrase_H2C2"/>
</dbReference>
<dbReference type="InterPro" id="IPR043502">
    <property type="entry name" value="DNA/RNA_pol_sf"/>
</dbReference>
<dbReference type="Proteomes" id="UP000237271">
    <property type="component" value="Unassembled WGS sequence"/>
</dbReference>
<dbReference type="SUPFAM" id="SSF53098">
    <property type="entry name" value="Ribonuclease H-like"/>
    <property type="match status" value="1"/>
</dbReference>
<dbReference type="InterPro" id="IPR050951">
    <property type="entry name" value="Retrovirus_Pol_polyprotein"/>
</dbReference>
<evidence type="ECO:0000256" key="2">
    <source>
        <dbReference type="ARBA" id="ARBA00022695"/>
    </source>
</evidence>
<evidence type="ECO:0000313" key="9">
    <source>
        <dbReference type="EMBL" id="POM64538.1"/>
    </source>
</evidence>
<dbReference type="PANTHER" id="PTHR37984:SF5">
    <property type="entry name" value="PROTEIN NYNRIN-LIKE"/>
    <property type="match status" value="1"/>
</dbReference>
<proteinExistence type="predicted"/>
<evidence type="ECO:0000256" key="6">
    <source>
        <dbReference type="ARBA" id="ARBA00022918"/>
    </source>
</evidence>
<comment type="caution">
    <text evidence="9">The sequence shown here is derived from an EMBL/GenBank/DDBJ whole genome shotgun (WGS) entry which is preliminary data.</text>
</comment>
<evidence type="ECO:0000256" key="4">
    <source>
        <dbReference type="ARBA" id="ARBA00022759"/>
    </source>
</evidence>
<feature type="region of interest" description="Disordered" evidence="7">
    <location>
        <begin position="336"/>
        <end position="358"/>
    </location>
</feature>
<name>A0A2P4XG64_9STRA</name>
<keyword evidence="2" id="KW-0548">Nucleotidyltransferase</keyword>
<sequence>MKYALVKFRIHLLGTRPFVIYTDHASLRTATNSPHLSQRMARWLSFFAEYNFRVEYKPGKLNVLADALSRRPDYEPTHVSRVTTDLYDRIRLAYQGDENYTPLAQFLSDGKDAKVDRLSPRQRAQLHRYELTDGLLHYRIDPGDPPRFVVPNDEDLKFDILLVAHDAPMSGHLGREKTYQAVSQTFWWPRMYKWVAHYVKTCERRQRVKPSGHASALLQSLPVPADCWKLMSLDFVFGLPADDKGTTGILVFVCRLSKMMHLAPVRDKVTGKQAAQLFLDSVFRYHGLPETIVSDRDPRFPGAFWDTLFQLLGTRLTMSTADLPQTDGQTEHVNRVLEGTPQSPDPKLRVQKDKAEKESLTQTLLDRNGKLHYHNSWEPEDRHRVDCPKAVEIWDRQQPGRK</sequence>
<dbReference type="SUPFAM" id="SSF56672">
    <property type="entry name" value="DNA/RNA polymerases"/>
    <property type="match status" value="1"/>
</dbReference>
<dbReference type="CDD" id="cd09274">
    <property type="entry name" value="RNase_HI_RT_Ty3"/>
    <property type="match status" value="1"/>
</dbReference>
<dbReference type="InterPro" id="IPR001584">
    <property type="entry name" value="Integrase_cat-core"/>
</dbReference>
<keyword evidence="4" id="KW-0255">Endonuclease</keyword>
<evidence type="ECO:0000259" key="8">
    <source>
        <dbReference type="PROSITE" id="PS50994"/>
    </source>
</evidence>